<feature type="domain" description="Ig-like" evidence="2">
    <location>
        <begin position="202"/>
        <end position="299"/>
    </location>
</feature>
<name>A0A914HBL7_GLORO</name>
<dbReference type="Gene3D" id="2.60.40.10">
    <property type="entry name" value="Immunoglobulins"/>
    <property type="match status" value="1"/>
</dbReference>
<keyword evidence="3" id="KW-1185">Reference proteome</keyword>
<dbReference type="Proteomes" id="UP000887572">
    <property type="component" value="Unplaced"/>
</dbReference>
<feature type="chain" id="PRO_5036697880" evidence="1">
    <location>
        <begin position="27"/>
        <end position="307"/>
    </location>
</feature>
<evidence type="ECO:0000256" key="1">
    <source>
        <dbReference type="SAM" id="SignalP"/>
    </source>
</evidence>
<dbReference type="InterPro" id="IPR036179">
    <property type="entry name" value="Ig-like_dom_sf"/>
</dbReference>
<dbReference type="InterPro" id="IPR007110">
    <property type="entry name" value="Ig-like_dom"/>
</dbReference>
<dbReference type="PROSITE" id="PS50835">
    <property type="entry name" value="IG_LIKE"/>
    <property type="match status" value="2"/>
</dbReference>
<reference evidence="4" key="1">
    <citation type="submission" date="2022-11" db="UniProtKB">
        <authorList>
            <consortium name="WormBaseParasite"/>
        </authorList>
    </citation>
    <scope>IDENTIFICATION</scope>
</reference>
<dbReference type="AlphaFoldDB" id="A0A914HBL7"/>
<feature type="signal peptide" evidence="1">
    <location>
        <begin position="1"/>
        <end position="26"/>
    </location>
</feature>
<accession>A0A914HBL7</accession>
<evidence type="ECO:0000259" key="2">
    <source>
        <dbReference type="PROSITE" id="PS50835"/>
    </source>
</evidence>
<dbReference type="SUPFAM" id="SSF48726">
    <property type="entry name" value="Immunoglobulin"/>
    <property type="match status" value="1"/>
</dbReference>
<evidence type="ECO:0000313" key="4">
    <source>
        <dbReference type="WBParaSite" id="Gr19_v10_g15576.t1"/>
    </source>
</evidence>
<dbReference type="WBParaSite" id="Gr19_v10_g15576.t1">
    <property type="protein sequence ID" value="Gr19_v10_g15576.t1"/>
    <property type="gene ID" value="Gr19_v10_g15576"/>
</dbReference>
<evidence type="ECO:0000313" key="3">
    <source>
        <dbReference type="Proteomes" id="UP000887572"/>
    </source>
</evidence>
<dbReference type="InterPro" id="IPR013783">
    <property type="entry name" value="Ig-like_fold"/>
</dbReference>
<sequence>MLLAPRVRPSAFVVLLLSALTSLASASNNCPKLIDGQMLDFVNPGGVRLAKSEGGRANCAHLLSCDVIGAPAERTNVRWYVNGRNVHSSVGSIPTETAAMDDDVETESWTGRRALGVGEVSHRLCADRWMVAEGGTLLNLAGSELEFRCAASLDCGGQHIESDVLLMRTTPGRRRRTANGEKRLLGLLLEPVTGPRHSHQPPLISMVTSSRMELTGLPVRVACAADGMPRPEISWDVVGVDGTELDRPTPAAQFPFITERADGQLLINSSSSALRDVASLSLRCVATNGDGMDSAKSLVILLKDERK</sequence>
<protein>
    <submittedName>
        <fullName evidence="4">Ig-like domain-containing protein</fullName>
    </submittedName>
</protein>
<proteinExistence type="predicted"/>
<keyword evidence="1" id="KW-0732">Signal</keyword>
<organism evidence="3 4">
    <name type="scientific">Globodera rostochiensis</name>
    <name type="common">Golden nematode worm</name>
    <name type="synonym">Heterodera rostochiensis</name>
    <dbReference type="NCBI Taxonomy" id="31243"/>
    <lineage>
        <taxon>Eukaryota</taxon>
        <taxon>Metazoa</taxon>
        <taxon>Ecdysozoa</taxon>
        <taxon>Nematoda</taxon>
        <taxon>Chromadorea</taxon>
        <taxon>Rhabditida</taxon>
        <taxon>Tylenchina</taxon>
        <taxon>Tylenchomorpha</taxon>
        <taxon>Tylenchoidea</taxon>
        <taxon>Heteroderidae</taxon>
        <taxon>Heteroderinae</taxon>
        <taxon>Globodera</taxon>
    </lineage>
</organism>
<feature type="domain" description="Ig-like" evidence="2">
    <location>
        <begin position="31"/>
        <end position="165"/>
    </location>
</feature>